<dbReference type="AlphaFoldDB" id="A0A9N7UR37"/>
<feature type="region of interest" description="Disordered" evidence="1">
    <location>
        <begin position="271"/>
        <end position="314"/>
    </location>
</feature>
<proteinExistence type="predicted"/>
<comment type="caution">
    <text evidence="2">The sequence shown here is derived from an EMBL/GenBank/DDBJ whole genome shotgun (WGS) entry which is preliminary data.</text>
</comment>
<evidence type="ECO:0000313" key="3">
    <source>
        <dbReference type="Proteomes" id="UP001153269"/>
    </source>
</evidence>
<dbReference type="GO" id="GO:0019185">
    <property type="term" value="C:snRNA-activating protein complex"/>
    <property type="evidence" value="ECO:0007669"/>
    <property type="project" value="TreeGrafter"/>
</dbReference>
<name>A0A9N7UR37_PLEPL</name>
<sequence length="356" mass="41003">MIRSKRGETDPYRKQLKSDCESLLGRFQKTESVRFQVFSEIWRESNFTHIFYGAVKHEKRAFSRRVLDLAYSYFLPPLTFQIRVGGLYLLYSLYRSQTASPPEQIRVALKDWDEVKKFEKDAADAQHLDAVYILRQLRFLKAFHFTAMPTLLAYKKKRKTEKSDLSEEFVERASRPQELINGDLLEELSNIHELYEKMKTSVSLPSEKSVNMIHRSFVPQLRGSVLDFHKWQQNKDETDQDEDCGEGTSSQQECSNRAGLIASIKSKAYGEAAEASKSRRHRQVEVDPTSNESGPSNAPGRSRKTKPSFKARTKEKYLFSGDQLKASSSTTMISHLTSLDPVAAEKVKYFKRFPSK</sequence>
<dbReference type="GO" id="GO:0043565">
    <property type="term" value="F:sequence-specific DNA binding"/>
    <property type="evidence" value="ECO:0007669"/>
    <property type="project" value="TreeGrafter"/>
</dbReference>
<dbReference type="EMBL" id="CADEAL010001681">
    <property type="protein sequence ID" value="CAB1434691.1"/>
    <property type="molecule type" value="Genomic_DNA"/>
</dbReference>
<dbReference type="Proteomes" id="UP001153269">
    <property type="component" value="Unassembled WGS sequence"/>
</dbReference>
<dbReference type="Pfam" id="PF09808">
    <property type="entry name" value="SNAPC1"/>
    <property type="match status" value="1"/>
</dbReference>
<dbReference type="GO" id="GO:0042796">
    <property type="term" value="P:snRNA transcription by RNA polymerase III"/>
    <property type="evidence" value="ECO:0007669"/>
    <property type="project" value="TreeGrafter"/>
</dbReference>
<evidence type="ECO:0008006" key="4">
    <source>
        <dbReference type="Google" id="ProtNLM"/>
    </source>
</evidence>
<reference evidence="2" key="1">
    <citation type="submission" date="2020-03" db="EMBL/GenBank/DDBJ databases">
        <authorList>
            <person name="Weist P."/>
        </authorList>
    </citation>
    <scope>NUCLEOTIDE SEQUENCE</scope>
</reference>
<protein>
    <recommendedName>
        <fullName evidence="4">Small nuclear RNA activating complex, polypeptide 1b</fullName>
    </recommendedName>
</protein>
<dbReference type="PANTHER" id="PTHR15131">
    <property type="entry name" value="SMALL NUCLEAR RNA ACTIVATING COMPLEX, POLYPEPTIDE 1"/>
    <property type="match status" value="1"/>
</dbReference>
<dbReference type="GO" id="GO:0042795">
    <property type="term" value="P:snRNA transcription by RNA polymerase II"/>
    <property type="evidence" value="ECO:0007669"/>
    <property type="project" value="TreeGrafter"/>
</dbReference>
<feature type="compositionally biased region" description="Basic residues" evidence="1">
    <location>
        <begin position="301"/>
        <end position="311"/>
    </location>
</feature>
<accession>A0A9N7UR37</accession>
<dbReference type="PANTHER" id="PTHR15131:SF3">
    <property type="entry name" value="SNRNA-ACTIVATING PROTEIN COMPLEX SUBUNIT 1"/>
    <property type="match status" value="1"/>
</dbReference>
<feature type="region of interest" description="Disordered" evidence="1">
    <location>
        <begin position="234"/>
        <end position="255"/>
    </location>
</feature>
<evidence type="ECO:0000256" key="1">
    <source>
        <dbReference type="SAM" id="MobiDB-lite"/>
    </source>
</evidence>
<organism evidence="2 3">
    <name type="scientific">Pleuronectes platessa</name>
    <name type="common">European plaice</name>
    <dbReference type="NCBI Taxonomy" id="8262"/>
    <lineage>
        <taxon>Eukaryota</taxon>
        <taxon>Metazoa</taxon>
        <taxon>Chordata</taxon>
        <taxon>Craniata</taxon>
        <taxon>Vertebrata</taxon>
        <taxon>Euteleostomi</taxon>
        <taxon>Actinopterygii</taxon>
        <taxon>Neopterygii</taxon>
        <taxon>Teleostei</taxon>
        <taxon>Neoteleostei</taxon>
        <taxon>Acanthomorphata</taxon>
        <taxon>Carangaria</taxon>
        <taxon>Pleuronectiformes</taxon>
        <taxon>Pleuronectoidei</taxon>
        <taxon>Pleuronectidae</taxon>
        <taxon>Pleuronectes</taxon>
    </lineage>
</organism>
<gene>
    <name evidence="2" type="ORF">PLEPLA_LOCUS22739</name>
</gene>
<keyword evidence="3" id="KW-1185">Reference proteome</keyword>
<dbReference type="InterPro" id="IPR019188">
    <property type="entry name" value="SNAPC1"/>
</dbReference>
<evidence type="ECO:0000313" key="2">
    <source>
        <dbReference type="EMBL" id="CAB1434691.1"/>
    </source>
</evidence>